<dbReference type="OrthoDB" id="9782503at2"/>
<protein>
    <submittedName>
        <fullName evidence="5">Transcriptional regulator</fullName>
    </submittedName>
</protein>
<dbReference type="InterPro" id="IPR020449">
    <property type="entry name" value="Tscrpt_reg_AraC-type_HTH"/>
</dbReference>
<dbReference type="InterPro" id="IPR018060">
    <property type="entry name" value="HTH_AraC"/>
</dbReference>
<keyword evidence="2" id="KW-0238">DNA-binding</keyword>
<dbReference type="Gene3D" id="1.10.10.60">
    <property type="entry name" value="Homeodomain-like"/>
    <property type="match status" value="2"/>
</dbReference>
<keyword evidence="1" id="KW-0805">Transcription regulation</keyword>
<dbReference type="EMBL" id="BAVR01000058">
    <property type="protein sequence ID" value="GAE90199.1"/>
    <property type="molecule type" value="Genomic_DNA"/>
</dbReference>
<evidence type="ECO:0000256" key="1">
    <source>
        <dbReference type="ARBA" id="ARBA00023015"/>
    </source>
</evidence>
<dbReference type="InterPro" id="IPR029441">
    <property type="entry name" value="Cass2"/>
</dbReference>
<evidence type="ECO:0000256" key="3">
    <source>
        <dbReference type="ARBA" id="ARBA00023163"/>
    </source>
</evidence>
<dbReference type="InterPro" id="IPR011256">
    <property type="entry name" value="Reg_factor_effector_dom_sf"/>
</dbReference>
<dbReference type="GO" id="GO:0043565">
    <property type="term" value="F:sequence-specific DNA binding"/>
    <property type="evidence" value="ECO:0007669"/>
    <property type="project" value="InterPro"/>
</dbReference>
<dbReference type="PANTHER" id="PTHR47504">
    <property type="entry name" value="RIGHT ORIGIN-BINDING PROTEIN"/>
    <property type="match status" value="1"/>
</dbReference>
<evidence type="ECO:0000259" key="4">
    <source>
        <dbReference type="PROSITE" id="PS01124"/>
    </source>
</evidence>
<dbReference type="PANTHER" id="PTHR47504:SF5">
    <property type="entry name" value="RIGHT ORIGIN-BINDING PROTEIN"/>
    <property type="match status" value="1"/>
</dbReference>
<keyword evidence="6" id="KW-1185">Reference proteome</keyword>
<dbReference type="Gene3D" id="3.20.80.10">
    <property type="entry name" value="Regulatory factor, effector binding domain"/>
    <property type="match status" value="1"/>
</dbReference>
<dbReference type="PRINTS" id="PR00032">
    <property type="entry name" value="HTHARAC"/>
</dbReference>
<feature type="domain" description="HTH araC/xylS-type" evidence="4">
    <location>
        <begin position="8"/>
        <end position="106"/>
    </location>
</feature>
<organism evidence="5 6">
    <name type="scientific">Acetivibrio straminisolvens JCM 21531</name>
    <dbReference type="NCBI Taxonomy" id="1294263"/>
    <lineage>
        <taxon>Bacteria</taxon>
        <taxon>Bacillati</taxon>
        <taxon>Bacillota</taxon>
        <taxon>Clostridia</taxon>
        <taxon>Eubacteriales</taxon>
        <taxon>Oscillospiraceae</taxon>
        <taxon>Acetivibrio</taxon>
    </lineage>
</organism>
<gene>
    <name evidence="5" type="ORF">JCM21531_3789</name>
</gene>
<dbReference type="SUPFAM" id="SSF46689">
    <property type="entry name" value="Homeodomain-like"/>
    <property type="match status" value="2"/>
</dbReference>
<dbReference type="InterPro" id="IPR009057">
    <property type="entry name" value="Homeodomain-like_sf"/>
</dbReference>
<dbReference type="Pfam" id="PF14526">
    <property type="entry name" value="Cass2"/>
    <property type="match status" value="1"/>
</dbReference>
<reference evidence="5" key="1">
    <citation type="journal article" date="2014" name="Genome Announc.">
        <title>Draft Genome Sequence of Clostridium straminisolvens Strain JCM 21531T, Isolated from a Cellulose-Degrading Bacterial Community.</title>
        <authorList>
            <person name="Yuki M."/>
            <person name="Oshima K."/>
            <person name="Suda W."/>
            <person name="Sakamoto M."/>
            <person name="Kitamura K."/>
            <person name="Iida T."/>
            <person name="Hattori M."/>
            <person name="Ohkuma M."/>
        </authorList>
    </citation>
    <scope>NUCLEOTIDE SEQUENCE [LARGE SCALE GENOMIC DNA]</scope>
    <source>
        <strain evidence="5">JCM 21531</strain>
    </source>
</reference>
<name>W4VBS0_9FIRM</name>
<dbReference type="AlphaFoldDB" id="W4VBS0"/>
<proteinExistence type="predicted"/>
<dbReference type="Pfam" id="PF12833">
    <property type="entry name" value="HTH_18"/>
    <property type="match status" value="1"/>
</dbReference>
<dbReference type="RefSeq" id="WP_038290758.1">
    <property type="nucleotide sequence ID" value="NZ_BAVR01000058.1"/>
</dbReference>
<dbReference type="SMART" id="SM00342">
    <property type="entry name" value="HTH_ARAC"/>
    <property type="match status" value="1"/>
</dbReference>
<dbReference type="SMART" id="SM00871">
    <property type="entry name" value="AraC_E_bind"/>
    <property type="match status" value="1"/>
</dbReference>
<keyword evidence="3" id="KW-0804">Transcription</keyword>
<accession>W4VBS0</accession>
<sequence>MSYLHSLERAINYIESHLCEDIDLSSVSKEAGYSLYHFHRIFKSVTGDSIKDYIRKRRITEAAKELVYTDKPVVDIGVKYGYESREAFSRAFEKVYGRNPSEVRKSKSLYFIRQPMSFDYMMFKYQMSKEGLTPLFRKLPERYVVGKKAKFKADGSNLHDIPLLWSKWHSQKESEKIINRKYKDEYMGICIFSDGDVFDYMIGYEVTSLDHVPEGMEIFRLEPSLYAVFKTLGPITESVQKTWDYIYSVWLIESEYEHACTHDIEYYYYNQGELTADLYVPVVSEYFESNCR</sequence>
<dbReference type="PROSITE" id="PS01124">
    <property type="entry name" value="HTH_ARAC_FAMILY_2"/>
    <property type="match status" value="1"/>
</dbReference>
<evidence type="ECO:0000256" key="2">
    <source>
        <dbReference type="ARBA" id="ARBA00023125"/>
    </source>
</evidence>
<comment type="caution">
    <text evidence="5">The sequence shown here is derived from an EMBL/GenBank/DDBJ whole genome shotgun (WGS) entry which is preliminary data.</text>
</comment>
<dbReference type="InterPro" id="IPR018062">
    <property type="entry name" value="HTH_AraC-typ_CS"/>
</dbReference>
<evidence type="ECO:0000313" key="5">
    <source>
        <dbReference type="EMBL" id="GAE90199.1"/>
    </source>
</evidence>
<dbReference type="STRING" id="1294263.JCM21531_3789"/>
<dbReference type="Proteomes" id="UP000019109">
    <property type="component" value="Unassembled WGS sequence"/>
</dbReference>
<evidence type="ECO:0000313" key="6">
    <source>
        <dbReference type="Proteomes" id="UP000019109"/>
    </source>
</evidence>
<dbReference type="GO" id="GO:0003700">
    <property type="term" value="F:DNA-binding transcription factor activity"/>
    <property type="evidence" value="ECO:0007669"/>
    <property type="project" value="InterPro"/>
</dbReference>
<dbReference type="PROSITE" id="PS00041">
    <property type="entry name" value="HTH_ARAC_FAMILY_1"/>
    <property type="match status" value="1"/>
</dbReference>
<dbReference type="InterPro" id="IPR050959">
    <property type="entry name" value="MarA-like"/>
</dbReference>
<dbReference type="SUPFAM" id="SSF55136">
    <property type="entry name" value="Probable bacterial effector-binding domain"/>
    <property type="match status" value="1"/>
</dbReference>
<dbReference type="InterPro" id="IPR010499">
    <property type="entry name" value="AraC_E-bd"/>
</dbReference>